<dbReference type="RefSeq" id="XP_020837056.1">
    <property type="nucleotide sequence ID" value="XM_020981397.1"/>
</dbReference>
<dbReference type="AlphaFoldDB" id="A0A6P5JX89"/>
<protein>
    <submittedName>
        <fullName evidence="12">LOW QUALITY PROTEIN: tumor necrosis factor receptor superfamily member 6B</fullName>
    </submittedName>
</protein>
<dbReference type="PANTHER" id="PTHR23097">
    <property type="entry name" value="TUMOR NECROSIS FACTOR RECEPTOR SUPERFAMILY MEMBER"/>
    <property type="match status" value="1"/>
</dbReference>
<evidence type="ECO:0000256" key="5">
    <source>
        <dbReference type="ARBA" id="ARBA00022737"/>
    </source>
</evidence>
<feature type="repeat" description="TNFR-Cys" evidence="8">
    <location>
        <begin position="138"/>
        <end position="179"/>
    </location>
</feature>
<keyword evidence="3" id="KW-0053">Apoptosis</keyword>
<dbReference type="GeneID" id="110205105"/>
<evidence type="ECO:0000256" key="6">
    <source>
        <dbReference type="ARBA" id="ARBA00023157"/>
    </source>
</evidence>
<evidence type="ECO:0000256" key="4">
    <source>
        <dbReference type="ARBA" id="ARBA00022729"/>
    </source>
</evidence>
<dbReference type="KEGG" id="pcw:110205105"/>
<keyword evidence="11" id="KW-1185">Reference proteome</keyword>
<dbReference type="PROSITE" id="PS50050">
    <property type="entry name" value="TNFR_NGFR_2"/>
    <property type="match status" value="1"/>
</dbReference>
<accession>A0A6P5JX89</accession>
<dbReference type="Proteomes" id="UP000515140">
    <property type="component" value="Unplaced"/>
</dbReference>
<reference evidence="12" key="1">
    <citation type="submission" date="2025-08" db="UniProtKB">
        <authorList>
            <consortium name="RefSeq"/>
        </authorList>
    </citation>
    <scope>IDENTIFICATION</scope>
    <source>
        <tissue evidence="12">Spleen</tissue>
    </source>
</reference>
<evidence type="ECO:0000256" key="2">
    <source>
        <dbReference type="ARBA" id="ARBA00022525"/>
    </source>
</evidence>
<keyword evidence="2" id="KW-0964">Secreted</keyword>
<evidence type="ECO:0000256" key="8">
    <source>
        <dbReference type="PROSITE-ProRule" id="PRU00206"/>
    </source>
</evidence>
<proteinExistence type="predicted"/>
<keyword evidence="7" id="KW-0325">Glycoprotein</keyword>
<keyword evidence="4" id="KW-0732">Signal</keyword>
<keyword evidence="5" id="KW-0677">Repeat</keyword>
<gene>
    <name evidence="12" type="primary">TNFRSF6B</name>
</gene>
<dbReference type="InParanoid" id="A0A6P5JX89"/>
<name>A0A6P5JX89_PHACI</name>
<dbReference type="InterPro" id="IPR034023">
    <property type="entry name" value="TNFRSF6B_N"/>
</dbReference>
<feature type="region of interest" description="Disordered" evidence="9">
    <location>
        <begin position="23"/>
        <end position="47"/>
    </location>
</feature>
<comment type="subcellular location">
    <subcellularLocation>
        <location evidence="1">Secreted</location>
    </subcellularLocation>
</comment>
<dbReference type="GO" id="GO:0005576">
    <property type="term" value="C:extracellular region"/>
    <property type="evidence" value="ECO:0007669"/>
    <property type="project" value="UniProtKB-SubCell"/>
</dbReference>
<feature type="disulfide bond" evidence="8">
    <location>
        <begin position="161"/>
        <end position="179"/>
    </location>
</feature>
<dbReference type="FunCoup" id="A0A6P5JX89">
    <property type="interactions" value="430"/>
</dbReference>
<dbReference type="SMART" id="SM00208">
    <property type="entry name" value="TNFR"/>
    <property type="match status" value="4"/>
</dbReference>
<dbReference type="CDD" id="cd10575">
    <property type="entry name" value="TNFRSF6B"/>
    <property type="match status" value="1"/>
</dbReference>
<evidence type="ECO:0000256" key="3">
    <source>
        <dbReference type="ARBA" id="ARBA00022703"/>
    </source>
</evidence>
<dbReference type="Pfam" id="PF00020">
    <property type="entry name" value="TNFR_c6"/>
    <property type="match status" value="3"/>
</dbReference>
<dbReference type="Gene3D" id="2.10.50.10">
    <property type="entry name" value="Tumor Necrosis Factor Receptor, subunit A, domain 2"/>
    <property type="match status" value="3"/>
</dbReference>
<feature type="disulfide bond" evidence="8">
    <location>
        <begin position="139"/>
        <end position="154"/>
    </location>
</feature>
<sequence length="371" mass="42016">MTKDCSDSLEKITRAEYESAENLESLLSPRVQGPGSKEESFESPFQQHPPKIQKTFLLPEFDHPSQPRTMDLATRNIKFLWIVSTLLLLLVMPGDAGNFPTYSWRDAETQEWLVCDQCPPGTFVKHHCSYKSPTVCQPCPSLHYTQYWNYLEKCRYCNVFCGEHEEEVQACNATHNRACRCQLGYYAHADFCIEHSACPPGSGVVTLGTPNQNTQCQPCPKGTFSDNSSSTERCQPHRNCTTLGMFLNVPGTSFHDAICTRCSGFLSSTPEPGDKECEQAVIDFVAFQNISLKRLMRLQQALEAPGSWHRQWPEPESRAAVQKELLHRLTELSETQGSSGLLLQLLQALRKAKLTTLERNIQKRFFLDLKD</sequence>
<dbReference type="InterPro" id="IPR052459">
    <property type="entry name" value="TNFRSF_decoy_receptor"/>
</dbReference>
<organism evidence="11 12">
    <name type="scientific">Phascolarctos cinereus</name>
    <name type="common">Koala</name>
    <dbReference type="NCBI Taxonomy" id="38626"/>
    <lineage>
        <taxon>Eukaryota</taxon>
        <taxon>Metazoa</taxon>
        <taxon>Chordata</taxon>
        <taxon>Craniata</taxon>
        <taxon>Vertebrata</taxon>
        <taxon>Euteleostomi</taxon>
        <taxon>Mammalia</taxon>
        <taxon>Metatheria</taxon>
        <taxon>Diprotodontia</taxon>
        <taxon>Phascolarctidae</taxon>
        <taxon>Phascolarctos</taxon>
    </lineage>
</organism>
<comment type="caution">
    <text evidence="8">Lacks conserved residue(s) required for the propagation of feature annotation.</text>
</comment>
<keyword evidence="6 8" id="KW-1015">Disulfide bond</keyword>
<evidence type="ECO:0000256" key="7">
    <source>
        <dbReference type="ARBA" id="ARBA00023180"/>
    </source>
</evidence>
<dbReference type="PANTHER" id="PTHR23097:SF116">
    <property type="entry name" value="TUMOR NECROSIS FACTOR RECEPTOR SUPERFAMILY MEMBER 6B"/>
    <property type="match status" value="1"/>
</dbReference>
<feature type="domain" description="TNFR-Cys" evidence="10">
    <location>
        <begin position="138"/>
        <end position="179"/>
    </location>
</feature>
<evidence type="ECO:0000313" key="11">
    <source>
        <dbReference type="Proteomes" id="UP000515140"/>
    </source>
</evidence>
<evidence type="ECO:0000313" key="12">
    <source>
        <dbReference type="RefSeq" id="XP_020837056.1"/>
    </source>
</evidence>
<evidence type="ECO:0000256" key="1">
    <source>
        <dbReference type="ARBA" id="ARBA00004613"/>
    </source>
</evidence>
<dbReference type="InterPro" id="IPR001368">
    <property type="entry name" value="TNFR/NGFR_Cys_rich_reg"/>
</dbReference>
<evidence type="ECO:0000256" key="9">
    <source>
        <dbReference type="SAM" id="MobiDB-lite"/>
    </source>
</evidence>
<dbReference type="SUPFAM" id="SSF57586">
    <property type="entry name" value="TNF receptor-like"/>
    <property type="match status" value="2"/>
</dbReference>
<keyword evidence="12" id="KW-0675">Receptor</keyword>
<dbReference type="CTD" id="8771"/>
<evidence type="ECO:0000259" key="10">
    <source>
        <dbReference type="PROSITE" id="PS50050"/>
    </source>
</evidence>
<dbReference type="GO" id="GO:0006915">
    <property type="term" value="P:apoptotic process"/>
    <property type="evidence" value="ECO:0007669"/>
    <property type="project" value="UniProtKB-KW"/>
</dbReference>